<keyword evidence="3" id="KW-1185">Reference proteome</keyword>
<reference evidence="4" key="1">
    <citation type="submission" date="2017-02" db="UniProtKB">
        <authorList>
            <consortium name="WormBaseParasite"/>
        </authorList>
    </citation>
    <scope>IDENTIFICATION</scope>
</reference>
<evidence type="ECO:0000313" key="2">
    <source>
        <dbReference type="EMBL" id="VDD90983.1"/>
    </source>
</evidence>
<dbReference type="EMBL" id="UXUI01008250">
    <property type="protein sequence ID" value="VDD90983.1"/>
    <property type="molecule type" value="Genomic_DNA"/>
</dbReference>
<proteinExistence type="predicted"/>
<evidence type="ECO:0000256" key="1">
    <source>
        <dbReference type="SAM" id="MobiDB-lite"/>
    </source>
</evidence>
<organism evidence="4">
    <name type="scientific">Enterobius vermicularis</name>
    <name type="common">Human pinworm</name>
    <dbReference type="NCBI Taxonomy" id="51028"/>
    <lineage>
        <taxon>Eukaryota</taxon>
        <taxon>Metazoa</taxon>
        <taxon>Ecdysozoa</taxon>
        <taxon>Nematoda</taxon>
        <taxon>Chromadorea</taxon>
        <taxon>Rhabditida</taxon>
        <taxon>Spirurina</taxon>
        <taxon>Oxyuridomorpha</taxon>
        <taxon>Oxyuroidea</taxon>
        <taxon>Oxyuridae</taxon>
        <taxon>Enterobius</taxon>
    </lineage>
</organism>
<evidence type="ECO:0000313" key="3">
    <source>
        <dbReference type="Proteomes" id="UP000274131"/>
    </source>
</evidence>
<dbReference type="Proteomes" id="UP000274131">
    <property type="component" value="Unassembled WGS sequence"/>
</dbReference>
<feature type="region of interest" description="Disordered" evidence="1">
    <location>
        <begin position="57"/>
        <end position="87"/>
    </location>
</feature>
<feature type="compositionally biased region" description="Polar residues" evidence="1">
    <location>
        <begin position="57"/>
        <end position="68"/>
    </location>
</feature>
<reference evidence="2 3" key="2">
    <citation type="submission" date="2018-10" db="EMBL/GenBank/DDBJ databases">
        <authorList>
            <consortium name="Pathogen Informatics"/>
        </authorList>
    </citation>
    <scope>NUCLEOTIDE SEQUENCE [LARGE SCALE GENOMIC DNA]</scope>
</reference>
<evidence type="ECO:0000313" key="4">
    <source>
        <dbReference type="WBParaSite" id="EVEC_0000612301-mRNA-1"/>
    </source>
</evidence>
<dbReference type="AlphaFoldDB" id="A0A0N4V764"/>
<sequence>MSPSTEQSSCCCCFYCSSLKQKIARNPPTFRHNVSTIGNSRQDECVKKTVNHKKISSTSVKQASTVSSEVVHDEQKDDSGGDGFHDQLTMDRENAKKFVQEVRLEPVLLYSSLTTDCTEKVAFTTENREEIDITPKLDAEGSSEGTEVEGEGNTNGHGQLMKIQDVFSYCFTNFSGKLVNFLNIAYAWCTSTLLDILEYFNCEASGYQAKLLNSTENLNIDLIPIASSSSFSIHSFLENLY</sequence>
<name>A0A0N4V764_ENTVE</name>
<accession>A0A0N4V764</accession>
<protein>
    <submittedName>
        <fullName evidence="2 4">Uncharacterized protein</fullName>
    </submittedName>
</protein>
<gene>
    <name evidence="2" type="ORF">EVEC_LOCUS5734</name>
</gene>
<dbReference type="WBParaSite" id="EVEC_0000612301-mRNA-1">
    <property type="protein sequence ID" value="EVEC_0000612301-mRNA-1"/>
    <property type="gene ID" value="EVEC_0000612301"/>
</dbReference>
<feature type="compositionally biased region" description="Basic and acidic residues" evidence="1">
    <location>
        <begin position="70"/>
        <end position="87"/>
    </location>
</feature>